<comment type="caution">
    <text evidence="3">The sequence shown here is derived from an EMBL/GenBank/DDBJ whole genome shotgun (WGS) entry which is preliminary data.</text>
</comment>
<evidence type="ECO:0000313" key="3">
    <source>
        <dbReference type="EMBL" id="OGI65400.1"/>
    </source>
</evidence>
<feature type="transmembrane region" description="Helical" evidence="1">
    <location>
        <begin position="6"/>
        <end position="31"/>
    </location>
</feature>
<organism evidence="3 4">
    <name type="scientific">Candidatus Nomurabacteria bacterium RIFCSPHIGHO2_01_FULL_40_24b</name>
    <dbReference type="NCBI Taxonomy" id="1801739"/>
    <lineage>
        <taxon>Bacteria</taxon>
        <taxon>Candidatus Nomuraibacteriota</taxon>
    </lineage>
</organism>
<keyword evidence="1" id="KW-1133">Transmembrane helix</keyword>
<protein>
    <recommendedName>
        <fullName evidence="2">DUF8128 domain-containing protein</fullName>
    </recommendedName>
</protein>
<gene>
    <name evidence="3" type="ORF">A2647_02735</name>
</gene>
<dbReference type="AlphaFoldDB" id="A0A1F6V6S1"/>
<name>A0A1F6V6S1_9BACT</name>
<keyword evidence="1" id="KW-0472">Membrane</keyword>
<proteinExistence type="predicted"/>
<reference evidence="3 4" key="1">
    <citation type="journal article" date="2016" name="Nat. Commun.">
        <title>Thousands of microbial genomes shed light on interconnected biogeochemical processes in an aquifer system.</title>
        <authorList>
            <person name="Anantharaman K."/>
            <person name="Brown C.T."/>
            <person name="Hug L.A."/>
            <person name="Sharon I."/>
            <person name="Castelle C.J."/>
            <person name="Probst A.J."/>
            <person name="Thomas B.C."/>
            <person name="Singh A."/>
            <person name="Wilkins M.J."/>
            <person name="Karaoz U."/>
            <person name="Brodie E.L."/>
            <person name="Williams K.H."/>
            <person name="Hubbard S.S."/>
            <person name="Banfield J.F."/>
        </authorList>
    </citation>
    <scope>NUCLEOTIDE SEQUENCE [LARGE SCALE GENOMIC DNA]</scope>
</reference>
<accession>A0A1F6V6S1</accession>
<dbReference type="Proteomes" id="UP000177370">
    <property type="component" value="Unassembled WGS sequence"/>
</dbReference>
<evidence type="ECO:0000313" key="4">
    <source>
        <dbReference type="Proteomes" id="UP000177370"/>
    </source>
</evidence>
<keyword evidence="1" id="KW-0812">Transmembrane</keyword>
<dbReference type="EMBL" id="MFTP01000019">
    <property type="protein sequence ID" value="OGI65400.1"/>
    <property type="molecule type" value="Genomic_DNA"/>
</dbReference>
<sequence>MVDTVLFFIYKIAIVWLLPLAGTGFVGWVAWKIWVHYIQQDFISGIDFVLLEVIPPREVLRNPKAMELFISNALYHFSYKGGKEEYWQGAIWFWFSLEIVSLEGQVHFYIRTPSRIKGLIETQMYAQYPQSQVKVVEDYTLAVDEITPESAWNGWGCEFRLLKPEAYPIKTYIDYGLDKDPDEELKVDPISPIIEFFGSLGKGEQAWVQIVVTPSKKMYHTKGTWFGEHDWVEEAKQQLFKLLLPYTSRREDMGEGEKVLKLARIEIRTPSILDRATKAMSAKTSKLGFETGIRVMYIAKKEVYPPGSRTNNSRDIRLIFRQYTAPDVNGLDRINSAQGDALNSSILTLSKYQIMILANRMLHEYRERAFFHLPLRHHLFSIHVFEKIFPKPVIHAIFMTVVKKFFLPYVHHQTYVLNTEELAALWHFPGQILKVPTLTRIESKEASPPPNLPI</sequence>
<dbReference type="InterPro" id="IPR058441">
    <property type="entry name" value="DUF8128"/>
</dbReference>
<evidence type="ECO:0000256" key="1">
    <source>
        <dbReference type="SAM" id="Phobius"/>
    </source>
</evidence>
<dbReference type="Pfam" id="PF26449">
    <property type="entry name" value="DUF8128"/>
    <property type="match status" value="1"/>
</dbReference>
<evidence type="ECO:0000259" key="2">
    <source>
        <dbReference type="Pfam" id="PF26449"/>
    </source>
</evidence>
<feature type="domain" description="DUF8128" evidence="2">
    <location>
        <begin position="96"/>
        <end position="302"/>
    </location>
</feature>